<name>A0RUW4_CENSY</name>
<organism evidence="1 2">
    <name type="scientific">Cenarchaeum symbiosum (strain A)</name>
    <dbReference type="NCBI Taxonomy" id="414004"/>
    <lineage>
        <taxon>Archaea</taxon>
        <taxon>Nitrososphaerota</taxon>
        <taxon>Candidatus Cenarchaeales</taxon>
        <taxon>Candidatus Cenarchaeaceae</taxon>
        <taxon>Candidatus Cenarchaeum</taxon>
    </lineage>
</organism>
<dbReference type="STRING" id="414004.CENSYa_0498"/>
<protein>
    <submittedName>
        <fullName evidence="1">Uncharacterized protein</fullName>
    </submittedName>
</protein>
<reference evidence="1 2" key="1">
    <citation type="journal article" date="2006" name="Proc. Natl. Acad. Sci. U.S.A.">
        <title>Genomic analysis of the uncultivated marine crenarchaeote Cenarchaeum symbiosum.</title>
        <authorList>
            <person name="Hallam S.J."/>
            <person name="Konstantinidis K.T."/>
            <person name="Putnam N."/>
            <person name="Schleper C."/>
            <person name="Watanabe Y."/>
            <person name="Sugahara J."/>
            <person name="Preston C."/>
            <person name="de la Torre J."/>
            <person name="Richardson P.M."/>
            <person name="DeLong E.F."/>
        </authorList>
    </citation>
    <scope>NUCLEOTIDE SEQUENCE [LARGE SCALE GENOMIC DNA]</scope>
    <source>
        <strain evidence="2">A</strain>
    </source>
</reference>
<evidence type="ECO:0000313" key="1">
    <source>
        <dbReference type="EMBL" id="ABK77131.1"/>
    </source>
</evidence>
<proteinExistence type="predicted"/>
<dbReference type="EnsemblBacteria" id="ABK77131">
    <property type="protein sequence ID" value="ABK77131"/>
    <property type="gene ID" value="CENSYa_0498"/>
</dbReference>
<evidence type="ECO:0000313" key="2">
    <source>
        <dbReference type="Proteomes" id="UP000000758"/>
    </source>
</evidence>
<accession>A0RUW4</accession>
<dbReference type="HOGENOM" id="CLU_105297_0_0_2"/>
<gene>
    <name evidence="1" type="ordered locus">CENSYa_0498</name>
</gene>
<keyword evidence="2" id="KW-1185">Reference proteome</keyword>
<dbReference type="Proteomes" id="UP000000758">
    <property type="component" value="Chromosome"/>
</dbReference>
<sequence>MKGKGAVLAAVAAAVILAAVGYNYHADQLRISGGIFGNELQAIQDDLTAQQDLFSAELASYEGGSSTRAEFLAASEGHFVEMDGILDRYDSLRPPPAFESSVELFRLSTESQIGRDQEVVLWVETGDPSHNLRADELHQESFAYELAALADYKAAQSGAR</sequence>
<dbReference type="AlphaFoldDB" id="A0RUW4"/>
<dbReference type="EMBL" id="DP000238">
    <property type="protein sequence ID" value="ABK77131.1"/>
    <property type="molecule type" value="Genomic_DNA"/>
</dbReference>
<dbReference type="KEGG" id="csy:CENSYa_0498"/>